<dbReference type="PANTHER" id="PTHR19143">
    <property type="entry name" value="FIBRINOGEN/TENASCIN/ANGIOPOEITIN"/>
    <property type="match status" value="1"/>
</dbReference>
<keyword evidence="13" id="KW-1185">Reference proteome</keyword>
<dbReference type="Pfam" id="PF00147">
    <property type="entry name" value="Fibrinogen_C"/>
    <property type="match status" value="1"/>
</dbReference>
<evidence type="ECO:0000256" key="2">
    <source>
        <dbReference type="ARBA" id="ARBA00022525"/>
    </source>
</evidence>
<protein>
    <submittedName>
        <fullName evidence="12">Angiopoietin 2a</fullName>
    </submittedName>
</protein>
<evidence type="ECO:0000256" key="5">
    <source>
        <dbReference type="ARBA" id="ARBA00023054"/>
    </source>
</evidence>
<evidence type="ECO:0000256" key="4">
    <source>
        <dbReference type="ARBA" id="ARBA00022729"/>
    </source>
</evidence>
<dbReference type="InterPro" id="IPR020837">
    <property type="entry name" value="Fibrinogen_CS"/>
</dbReference>
<reference evidence="13" key="1">
    <citation type="journal article" date="2004" name="Nature">
        <title>Genome duplication in the teleost fish Tetraodon nigroviridis reveals the early vertebrate proto-karyotype.</title>
        <authorList>
            <person name="Jaillon O."/>
            <person name="Aury J.-M."/>
            <person name="Brunet F."/>
            <person name="Petit J.-L."/>
            <person name="Stange-Thomann N."/>
            <person name="Mauceli E."/>
            <person name="Bouneau L."/>
            <person name="Fischer C."/>
            <person name="Ozouf-Costaz C."/>
            <person name="Bernot A."/>
            <person name="Nicaud S."/>
            <person name="Jaffe D."/>
            <person name="Fisher S."/>
            <person name="Lutfalla G."/>
            <person name="Dossat C."/>
            <person name="Segurens B."/>
            <person name="Dasilva C."/>
            <person name="Salanoubat M."/>
            <person name="Levy M."/>
            <person name="Boudet N."/>
            <person name="Castellano S."/>
            <person name="Anthouard V."/>
            <person name="Jubin C."/>
            <person name="Castelli V."/>
            <person name="Katinka M."/>
            <person name="Vacherie B."/>
            <person name="Biemont C."/>
            <person name="Skalli Z."/>
            <person name="Cattolico L."/>
            <person name="Poulain J."/>
            <person name="De Berardinis V."/>
            <person name="Cruaud C."/>
            <person name="Duprat S."/>
            <person name="Brottier P."/>
            <person name="Coutanceau J.-P."/>
            <person name="Gouzy J."/>
            <person name="Parra G."/>
            <person name="Lardier G."/>
            <person name="Chapple C."/>
            <person name="McKernan K.J."/>
            <person name="McEwan P."/>
            <person name="Bosak S."/>
            <person name="Kellis M."/>
            <person name="Volff J.-N."/>
            <person name="Guigo R."/>
            <person name="Zody M.C."/>
            <person name="Mesirov J."/>
            <person name="Lindblad-Toh K."/>
            <person name="Birren B."/>
            <person name="Nusbaum C."/>
            <person name="Kahn D."/>
            <person name="Robinson-Rechavi M."/>
            <person name="Laudet V."/>
            <person name="Schachter V."/>
            <person name="Quetier F."/>
            <person name="Saurin W."/>
            <person name="Scarpelli C."/>
            <person name="Wincker P."/>
            <person name="Lander E.S."/>
            <person name="Weissenbach J."/>
            <person name="Roest Crollius H."/>
        </authorList>
    </citation>
    <scope>NUCLEOTIDE SEQUENCE [LARGE SCALE GENOMIC DNA]</scope>
</reference>
<feature type="coiled-coil region" evidence="8">
    <location>
        <begin position="168"/>
        <end position="248"/>
    </location>
</feature>
<dbReference type="InParanoid" id="H3DGL1"/>
<evidence type="ECO:0000256" key="10">
    <source>
        <dbReference type="SAM" id="SignalP"/>
    </source>
</evidence>
<proteinExistence type="predicted"/>
<keyword evidence="5 8" id="KW-0175">Coiled coil</keyword>
<feature type="domain" description="Fibrinogen C-terminal" evidence="11">
    <location>
        <begin position="277"/>
        <end position="496"/>
    </location>
</feature>
<dbReference type="SMART" id="SM00186">
    <property type="entry name" value="FBG"/>
    <property type="match status" value="1"/>
</dbReference>
<dbReference type="InterPro" id="IPR050373">
    <property type="entry name" value="Fibrinogen_C-term_domain"/>
</dbReference>
<evidence type="ECO:0000256" key="6">
    <source>
        <dbReference type="ARBA" id="ARBA00023157"/>
    </source>
</evidence>
<keyword evidence="6" id="KW-1015">Disulfide bond</keyword>
<dbReference type="GeneTree" id="ENSGT00940000158430"/>
<keyword evidence="3" id="KW-0037">Angiogenesis</keyword>
<comment type="subcellular location">
    <subcellularLocation>
        <location evidence="1">Secreted</location>
    </subcellularLocation>
</comment>
<dbReference type="GO" id="GO:0048014">
    <property type="term" value="P:Tie signaling pathway"/>
    <property type="evidence" value="ECO:0007669"/>
    <property type="project" value="TreeGrafter"/>
</dbReference>
<dbReference type="CDD" id="cd00087">
    <property type="entry name" value="FReD"/>
    <property type="match status" value="1"/>
</dbReference>
<keyword evidence="7" id="KW-0325">Glycoprotein</keyword>
<organism evidence="12 13">
    <name type="scientific">Tetraodon nigroviridis</name>
    <name type="common">Spotted green pufferfish</name>
    <name type="synonym">Chelonodon nigroviridis</name>
    <dbReference type="NCBI Taxonomy" id="99883"/>
    <lineage>
        <taxon>Eukaryota</taxon>
        <taxon>Metazoa</taxon>
        <taxon>Chordata</taxon>
        <taxon>Craniata</taxon>
        <taxon>Vertebrata</taxon>
        <taxon>Euteleostomi</taxon>
        <taxon>Actinopterygii</taxon>
        <taxon>Neopterygii</taxon>
        <taxon>Teleostei</taxon>
        <taxon>Neoteleostei</taxon>
        <taxon>Acanthomorphata</taxon>
        <taxon>Eupercaria</taxon>
        <taxon>Tetraodontiformes</taxon>
        <taxon>Tetradontoidea</taxon>
        <taxon>Tetraodontidae</taxon>
        <taxon>Tetraodon</taxon>
    </lineage>
</organism>
<reference evidence="12" key="2">
    <citation type="submission" date="2025-08" db="UniProtKB">
        <authorList>
            <consortium name="Ensembl"/>
        </authorList>
    </citation>
    <scope>IDENTIFICATION</scope>
</reference>
<accession>H3DGL1</accession>
<dbReference type="HOGENOM" id="CLU_038628_3_1_1"/>
<dbReference type="Gene3D" id="3.90.215.10">
    <property type="entry name" value="Gamma Fibrinogen, chain A, domain 1"/>
    <property type="match status" value="1"/>
</dbReference>
<dbReference type="PANTHER" id="PTHR19143:SF199">
    <property type="entry name" value="ANGIOPOIETIN-2"/>
    <property type="match status" value="1"/>
</dbReference>
<dbReference type="Proteomes" id="UP000007303">
    <property type="component" value="Unassembled WGS sequence"/>
</dbReference>
<dbReference type="GO" id="GO:0005615">
    <property type="term" value="C:extracellular space"/>
    <property type="evidence" value="ECO:0007669"/>
    <property type="project" value="TreeGrafter"/>
</dbReference>
<dbReference type="OMA" id="YYWKGAG"/>
<dbReference type="FunFam" id="3.90.215.10:FF:000001">
    <property type="entry name" value="Tenascin isoform 1"/>
    <property type="match status" value="1"/>
</dbReference>
<dbReference type="NCBIfam" id="NF040941">
    <property type="entry name" value="GGGWT_bact"/>
    <property type="match status" value="1"/>
</dbReference>
<dbReference type="STRING" id="99883.ENSTNIP00000019655"/>
<dbReference type="InterPro" id="IPR036056">
    <property type="entry name" value="Fibrinogen-like_C"/>
</dbReference>
<evidence type="ECO:0000259" key="11">
    <source>
        <dbReference type="PROSITE" id="PS51406"/>
    </source>
</evidence>
<keyword evidence="2" id="KW-0964">Secreted</keyword>
<dbReference type="PROSITE" id="PS51406">
    <property type="entry name" value="FIBRINOGEN_C_2"/>
    <property type="match status" value="1"/>
</dbReference>
<dbReference type="SUPFAM" id="SSF56496">
    <property type="entry name" value="Fibrinogen C-terminal domain-like"/>
    <property type="match status" value="1"/>
</dbReference>
<evidence type="ECO:0000256" key="7">
    <source>
        <dbReference type="ARBA" id="ARBA00023180"/>
    </source>
</evidence>
<dbReference type="Ensembl" id="ENSTNIT00000019885.1">
    <property type="protein sequence ID" value="ENSTNIP00000019655.1"/>
    <property type="gene ID" value="ENSTNIG00000016555.1"/>
</dbReference>
<evidence type="ECO:0000256" key="3">
    <source>
        <dbReference type="ARBA" id="ARBA00022657"/>
    </source>
</evidence>
<evidence type="ECO:0000313" key="12">
    <source>
        <dbReference type="Ensembl" id="ENSTNIP00000019655.1"/>
    </source>
</evidence>
<dbReference type="PROSITE" id="PS00514">
    <property type="entry name" value="FIBRINOGEN_C_1"/>
    <property type="match status" value="1"/>
</dbReference>
<feature type="chain" id="PRO_5003583234" evidence="10">
    <location>
        <begin position="25"/>
        <end position="497"/>
    </location>
</feature>
<dbReference type="FunFam" id="4.10.530.10:FF:000001">
    <property type="entry name" value="angiopoietin-2 isoform X1"/>
    <property type="match status" value="1"/>
</dbReference>
<feature type="signal peptide" evidence="10">
    <location>
        <begin position="1"/>
        <end position="24"/>
    </location>
</feature>
<dbReference type="AlphaFoldDB" id="H3DGL1"/>
<name>H3DGL1_TETNG</name>
<evidence type="ECO:0000256" key="9">
    <source>
        <dbReference type="SAM" id="MobiDB-lite"/>
    </source>
</evidence>
<dbReference type="GO" id="GO:0001525">
    <property type="term" value="P:angiogenesis"/>
    <property type="evidence" value="ECO:0007669"/>
    <property type="project" value="UniProtKB-KW"/>
</dbReference>
<evidence type="ECO:0000256" key="8">
    <source>
        <dbReference type="SAM" id="Coils"/>
    </source>
</evidence>
<dbReference type="Pfam" id="PF25443">
    <property type="entry name" value="ANG-1"/>
    <property type="match status" value="1"/>
</dbReference>
<reference evidence="12" key="3">
    <citation type="submission" date="2025-09" db="UniProtKB">
        <authorList>
            <consortium name="Ensembl"/>
        </authorList>
    </citation>
    <scope>IDENTIFICATION</scope>
</reference>
<sequence>FVPKRSSTMKSLIADLLVLSLCLAMGTRRSAAAVRTEYNIQHGQCSYTFLLPEPENCQSQSDNYPAQKDGPTDQDESAQRLEQLEMTMENNTQWLLKLENYIQDSMKQDIVQLQQTAVHNHTATMIEIGTNLLSQTAEQTRKLTNVEAQVIQHTARLERRLLENSLSTNKLEKQLIVQTNEINKLKDKTNILEKKLMDIEEQKEVELKTLREQKEALETLILRQTAIIGKMEEQLIRASSNNSVLQQQQQELLDTVNSLIQTLSAGPAQESKSVMMRDTPSTFMDCAAVFKSGNTQSGVYTLTLPNTTTEVKAFCDMETDGGGWTVLQKRFDGSVDFHRTWQEYKKGFGELSKEFWLGNEFVSKLTNQQSYKLRIELSDWEGNSGFSQYDQFSLESEAQNYRIHLKGYSGTAGKVSSIGQSGNDFSTKDADNDKCVCKCSQLTTGGWWFDACGPSNLNGYYPQGQNSNRFNGVKWYYWKGSGYSLKSTAIHVQTSRF</sequence>
<evidence type="ECO:0000313" key="13">
    <source>
        <dbReference type="Proteomes" id="UP000007303"/>
    </source>
</evidence>
<dbReference type="InterPro" id="IPR014716">
    <property type="entry name" value="Fibrinogen_a/b/g_C_1"/>
</dbReference>
<feature type="region of interest" description="Disordered" evidence="9">
    <location>
        <begin position="56"/>
        <end position="77"/>
    </location>
</feature>
<dbReference type="InterPro" id="IPR057439">
    <property type="entry name" value="ANG-1/2/4"/>
</dbReference>
<dbReference type="Gene3D" id="4.10.530.10">
    <property type="entry name" value="Gamma-fibrinogen Carboxyl Terminal Fragment, domain 2"/>
    <property type="match status" value="1"/>
</dbReference>
<dbReference type="GO" id="GO:0030971">
    <property type="term" value="F:receptor tyrosine kinase binding"/>
    <property type="evidence" value="ECO:0007669"/>
    <property type="project" value="TreeGrafter"/>
</dbReference>
<dbReference type="InterPro" id="IPR002181">
    <property type="entry name" value="Fibrinogen_a/b/g_C_dom"/>
</dbReference>
<keyword evidence="4 10" id="KW-0732">Signal</keyword>
<evidence type="ECO:0000256" key="1">
    <source>
        <dbReference type="ARBA" id="ARBA00004613"/>
    </source>
</evidence>